<proteinExistence type="predicted"/>
<organism evidence="3 4">
    <name type="scientific">Cirrhinus mrigala</name>
    <name type="common">Mrigala</name>
    <dbReference type="NCBI Taxonomy" id="683832"/>
    <lineage>
        <taxon>Eukaryota</taxon>
        <taxon>Metazoa</taxon>
        <taxon>Chordata</taxon>
        <taxon>Craniata</taxon>
        <taxon>Vertebrata</taxon>
        <taxon>Euteleostomi</taxon>
        <taxon>Actinopterygii</taxon>
        <taxon>Neopterygii</taxon>
        <taxon>Teleostei</taxon>
        <taxon>Ostariophysi</taxon>
        <taxon>Cypriniformes</taxon>
        <taxon>Cyprinidae</taxon>
        <taxon>Labeoninae</taxon>
        <taxon>Labeonini</taxon>
        <taxon>Cirrhinus</taxon>
    </lineage>
</organism>
<name>A0ABD0N8Q6_CIRMR</name>
<evidence type="ECO:0000259" key="2">
    <source>
        <dbReference type="Pfam" id="PF11577"/>
    </source>
</evidence>
<feature type="region of interest" description="Disordered" evidence="1">
    <location>
        <begin position="43"/>
        <end position="86"/>
    </location>
</feature>
<feature type="domain" description="NF-kappa-B essential modulator NEMO N-terminal" evidence="2">
    <location>
        <begin position="1"/>
        <end position="36"/>
    </location>
</feature>
<feature type="compositionally biased region" description="Polar residues" evidence="1">
    <location>
        <begin position="43"/>
        <end position="53"/>
    </location>
</feature>
<dbReference type="Proteomes" id="UP001529510">
    <property type="component" value="Unassembled WGS sequence"/>
</dbReference>
<evidence type="ECO:0000256" key="1">
    <source>
        <dbReference type="SAM" id="MobiDB-lite"/>
    </source>
</evidence>
<feature type="non-terminal residue" evidence="3">
    <location>
        <position position="86"/>
    </location>
</feature>
<dbReference type="EMBL" id="JAMKFB020000023">
    <property type="protein sequence ID" value="KAL0158474.1"/>
    <property type="molecule type" value="Genomic_DNA"/>
</dbReference>
<evidence type="ECO:0000313" key="4">
    <source>
        <dbReference type="Proteomes" id="UP001529510"/>
    </source>
</evidence>
<feature type="non-terminal residue" evidence="3">
    <location>
        <position position="1"/>
    </location>
</feature>
<dbReference type="AlphaFoldDB" id="A0ABD0N8Q6"/>
<reference evidence="3 4" key="1">
    <citation type="submission" date="2024-05" db="EMBL/GenBank/DDBJ databases">
        <title>Genome sequencing and assembly of Indian major carp, Cirrhinus mrigala (Hamilton, 1822).</title>
        <authorList>
            <person name="Mohindra V."/>
            <person name="Chowdhury L.M."/>
            <person name="Lal K."/>
            <person name="Jena J.K."/>
        </authorList>
    </citation>
    <scope>NUCLEOTIDE SEQUENCE [LARGE SCALE GENOMIC DNA]</scope>
    <source>
        <strain evidence="3">CM1030</strain>
        <tissue evidence="3">Blood</tissue>
    </source>
</reference>
<dbReference type="InterPro" id="IPR021063">
    <property type="entry name" value="NEMO_N"/>
</dbReference>
<accession>A0ABD0N8Q6</accession>
<dbReference type="Pfam" id="PF11577">
    <property type="entry name" value="NEMO"/>
    <property type="match status" value="1"/>
</dbReference>
<keyword evidence="4" id="KW-1185">Reference proteome</keyword>
<gene>
    <name evidence="3" type="ORF">M9458_046550</name>
</gene>
<sequence length="86" mass="9672">RSNDALKERCEEMEGWQRSCRFREARALVQRLAQENQSLLGQLNHSISQTGSPSVGIPKETGNQGQEQELKCTNAEKNVLMDSPEV</sequence>
<dbReference type="Gene3D" id="1.20.5.390">
    <property type="entry name" value="L1 transposable element, trimerization domain"/>
    <property type="match status" value="1"/>
</dbReference>
<evidence type="ECO:0000313" key="3">
    <source>
        <dbReference type="EMBL" id="KAL0158474.1"/>
    </source>
</evidence>
<comment type="caution">
    <text evidence="3">The sequence shown here is derived from an EMBL/GenBank/DDBJ whole genome shotgun (WGS) entry which is preliminary data.</text>
</comment>
<protein>
    <recommendedName>
        <fullName evidence="2">NF-kappa-B essential modulator NEMO N-terminal domain-containing protein</fullName>
    </recommendedName>
</protein>